<dbReference type="AlphaFoldDB" id="A0A382AW07"/>
<dbReference type="EMBL" id="UINC01026905">
    <property type="protein sequence ID" value="SVB05203.1"/>
    <property type="molecule type" value="Genomic_DNA"/>
</dbReference>
<gene>
    <name evidence="1" type="ORF">METZ01_LOCUS158057</name>
</gene>
<accession>A0A382AW07</accession>
<reference evidence="1" key="1">
    <citation type="submission" date="2018-05" db="EMBL/GenBank/DDBJ databases">
        <authorList>
            <person name="Lanie J.A."/>
            <person name="Ng W.-L."/>
            <person name="Kazmierczak K.M."/>
            <person name="Andrzejewski T.M."/>
            <person name="Davidsen T.M."/>
            <person name="Wayne K.J."/>
            <person name="Tettelin H."/>
            <person name="Glass J.I."/>
            <person name="Rusch D."/>
            <person name="Podicherti R."/>
            <person name="Tsui H.-C.T."/>
            <person name="Winkler M.E."/>
        </authorList>
    </citation>
    <scope>NUCLEOTIDE SEQUENCE</scope>
</reference>
<name>A0A382AW07_9ZZZZ</name>
<evidence type="ECO:0000313" key="1">
    <source>
        <dbReference type="EMBL" id="SVB05203.1"/>
    </source>
</evidence>
<sequence>MKQMLKISIYSLTLTALLFSQSLTGNYQVDYINVDYTWVIRPPDASTDLDPILSDPTNPFNAHGGYDFTVSWPSSSNPVFSYPIASFAVGDTARELAVPLWGLLQLAGFPYGWISMNVDFNDDGTFHINDASNDFFNGDGTDGIAPPPFYIHGSAYPTTVTADCVTGQEVLPVNED</sequence>
<proteinExistence type="predicted"/>
<feature type="non-terminal residue" evidence="1">
    <location>
        <position position="176"/>
    </location>
</feature>
<protein>
    <submittedName>
        <fullName evidence="1">Uncharacterized protein</fullName>
    </submittedName>
</protein>
<organism evidence="1">
    <name type="scientific">marine metagenome</name>
    <dbReference type="NCBI Taxonomy" id="408172"/>
    <lineage>
        <taxon>unclassified sequences</taxon>
        <taxon>metagenomes</taxon>
        <taxon>ecological metagenomes</taxon>
    </lineage>
</organism>